<comment type="similarity">
    <text evidence="2 4">Belongs to the Mediator complex subunit 20 family.</text>
</comment>
<evidence type="ECO:0000256" key="3">
    <source>
        <dbReference type="ARBA" id="ARBA00023242"/>
    </source>
</evidence>
<comment type="subcellular location">
    <subcellularLocation>
        <location evidence="1 4">Nucleus</location>
    </subcellularLocation>
</comment>
<dbReference type="EMBL" id="QEAQ01000026">
    <property type="protein sequence ID" value="TPX59332.1"/>
    <property type="molecule type" value="Genomic_DNA"/>
</dbReference>
<sequence>MSHIDLCRVPECSLLFLPSAPNTVIDYLNERLSDILDFTESDEPWYVSCRSYRDQVDARLRAAANSEQAIASYTPKVQYILTMGHVEPSLYSMIATTGGRQQSLAGRGESGIVVELDKQFELILAKLKNLWTKRHDLSIEGVKYERGDYVIRVGQMRTGSHISRGIWVQAEDLGQDVNAAEAFQNLRVLLRRVLEGIPGVRDLELSTGLHEPVPPTNDPMMIDEAGPARALSASGRPTVTIK</sequence>
<evidence type="ECO:0000256" key="1">
    <source>
        <dbReference type="ARBA" id="ARBA00004123"/>
    </source>
</evidence>
<protein>
    <recommendedName>
        <fullName evidence="4">Mediator of RNA polymerase II transcription subunit 20</fullName>
    </recommendedName>
    <alternativeName>
        <fullName evidence="4">Mediator complex subunit 20</fullName>
    </alternativeName>
</protein>
<accession>A0A507E625</accession>
<comment type="function">
    <text evidence="4">Component of the Mediator complex, a coactivator involved in the regulated transcription of nearly all RNA polymerase II-dependent genes. Mediator functions as a bridge to convey information from gene-specific regulatory proteins to the basal RNA polymerase II transcription machinery. Mediator is recruited to promoters by direct interactions with regulatory proteins and serves as a scaffold for the assembly of a functional preinitiation complex with RNA polymerase II and the general transcription factors.</text>
</comment>
<dbReference type="Pfam" id="PF08612">
    <property type="entry name" value="Med20"/>
    <property type="match status" value="1"/>
</dbReference>
<reference evidence="5 6" key="1">
    <citation type="journal article" date="2019" name="Sci. Rep.">
        <title>Comparative genomics of chytrid fungi reveal insights into the obligate biotrophic and pathogenic lifestyle of Synchytrium endobioticum.</title>
        <authorList>
            <person name="van de Vossenberg B.T.L.H."/>
            <person name="Warris S."/>
            <person name="Nguyen H.D.T."/>
            <person name="van Gent-Pelzer M.P.E."/>
            <person name="Joly D.L."/>
            <person name="van de Geest H.C."/>
            <person name="Bonants P.J.M."/>
            <person name="Smith D.S."/>
            <person name="Levesque C.A."/>
            <person name="van der Lee T.A.J."/>
        </authorList>
    </citation>
    <scope>NUCLEOTIDE SEQUENCE [LARGE SCALE GENOMIC DNA]</scope>
    <source>
        <strain evidence="5 6">CBS 809.83</strain>
    </source>
</reference>
<name>A0A507E625_9FUNG</name>
<keyword evidence="4" id="KW-0805">Transcription regulation</keyword>
<dbReference type="GO" id="GO:0003712">
    <property type="term" value="F:transcription coregulator activity"/>
    <property type="evidence" value="ECO:0007669"/>
    <property type="project" value="InterPro"/>
</dbReference>
<dbReference type="AlphaFoldDB" id="A0A507E625"/>
<dbReference type="Proteomes" id="UP000318582">
    <property type="component" value="Unassembled WGS sequence"/>
</dbReference>
<dbReference type="STRING" id="109895.A0A507E625"/>
<keyword evidence="3 4" id="KW-0539">Nucleus</keyword>
<organism evidence="5 6">
    <name type="scientific">Powellomyces hirtus</name>
    <dbReference type="NCBI Taxonomy" id="109895"/>
    <lineage>
        <taxon>Eukaryota</taxon>
        <taxon>Fungi</taxon>
        <taxon>Fungi incertae sedis</taxon>
        <taxon>Chytridiomycota</taxon>
        <taxon>Chytridiomycota incertae sedis</taxon>
        <taxon>Chytridiomycetes</taxon>
        <taxon>Spizellomycetales</taxon>
        <taxon>Powellomycetaceae</taxon>
        <taxon>Powellomyces</taxon>
    </lineage>
</organism>
<comment type="caution">
    <text evidence="5">The sequence shown here is derived from an EMBL/GenBank/DDBJ whole genome shotgun (WGS) entry which is preliminary data.</text>
</comment>
<dbReference type="InterPro" id="IPR013921">
    <property type="entry name" value="Mediator_Med20"/>
</dbReference>
<evidence type="ECO:0000313" key="5">
    <source>
        <dbReference type="EMBL" id="TPX59332.1"/>
    </source>
</evidence>
<gene>
    <name evidence="4" type="primary">MED20</name>
    <name evidence="5" type="ORF">PhCBS80983_g02514</name>
</gene>
<proteinExistence type="inferred from homology"/>
<keyword evidence="6" id="KW-1185">Reference proteome</keyword>
<dbReference type="GO" id="GO:0006357">
    <property type="term" value="P:regulation of transcription by RNA polymerase II"/>
    <property type="evidence" value="ECO:0007669"/>
    <property type="project" value="InterPro"/>
</dbReference>
<comment type="subunit">
    <text evidence="4">Component of the Mediator complex.</text>
</comment>
<keyword evidence="4" id="KW-0010">Activator</keyword>
<keyword evidence="4" id="KW-0804">Transcription</keyword>
<evidence type="ECO:0000256" key="4">
    <source>
        <dbReference type="RuleBase" id="RU364152"/>
    </source>
</evidence>
<evidence type="ECO:0000313" key="6">
    <source>
        <dbReference type="Proteomes" id="UP000318582"/>
    </source>
</evidence>
<evidence type="ECO:0000256" key="2">
    <source>
        <dbReference type="ARBA" id="ARBA00010743"/>
    </source>
</evidence>
<dbReference type="GO" id="GO:0016592">
    <property type="term" value="C:mediator complex"/>
    <property type="evidence" value="ECO:0007669"/>
    <property type="project" value="InterPro"/>
</dbReference>